<dbReference type="GeneID" id="92089441"/>
<proteinExistence type="inferred from homology"/>
<accession>A0ABR1VS48</accession>
<protein>
    <submittedName>
        <fullName evidence="2">CaiB/baiF CoA-transferase family protein</fullName>
    </submittedName>
</protein>
<dbReference type="Proteomes" id="UP001480595">
    <property type="component" value="Unassembled WGS sequence"/>
</dbReference>
<dbReference type="EMBL" id="JAQQWL010000005">
    <property type="protein sequence ID" value="KAK8074070.1"/>
    <property type="molecule type" value="Genomic_DNA"/>
</dbReference>
<dbReference type="SUPFAM" id="SSF89796">
    <property type="entry name" value="CoA-transferase family III (CaiB/BaiF)"/>
    <property type="match status" value="2"/>
</dbReference>
<dbReference type="PANTHER" id="PTHR48228:SF4">
    <property type="entry name" value="BLR3030 PROTEIN"/>
    <property type="match status" value="1"/>
</dbReference>
<dbReference type="RefSeq" id="XP_066718545.1">
    <property type="nucleotide sequence ID" value="XM_066856378.1"/>
</dbReference>
<evidence type="ECO:0000313" key="2">
    <source>
        <dbReference type="EMBL" id="KAK8074070.1"/>
    </source>
</evidence>
<comment type="caution">
    <text evidence="2">The sequence shown here is derived from an EMBL/GenBank/DDBJ whole genome shotgun (WGS) entry which is preliminary data.</text>
</comment>
<name>A0ABR1VS48_9PEZI</name>
<dbReference type="PANTHER" id="PTHR48228">
    <property type="entry name" value="SUCCINYL-COA--D-CITRAMALATE COA-TRANSFERASE"/>
    <property type="match status" value="1"/>
</dbReference>
<reference evidence="2 3" key="1">
    <citation type="submission" date="2023-01" db="EMBL/GenBank/DDBJ databases">
        <title>Analysis of 21 Apiospora genomes using comparative genomics revels a genus with tremendous synthesis potential of carbohydrate active enzymes and secondary metabolites.</title>
        <authorList>
            <person name="Sorensen T."/>
        </authorList>
    </citation>
    <scope>NUCLEOTIDE SEQUENCE [LARGE SCALE GENOMIC DNA]</scope>
    <source>
        <strain evidence="2 3">CBS 135458</strain>
    </source>
</reference>
<dbReference type="InterPro" id="IPR023606">
    <property type="entry name" value="CoA-Trfase_III_dom_1_sf"/>
</dbReference>
<dbReference type="Gene3D" id="3.40.50.10540">
    <property type="entry name" value="Crotonobetainyl-coa:carnitine coa-transferase, domain 1"/>
    <property type="match status" value="1"/>
</dbReference>
<sequence length="402" mass="42620">MVTVPLQHAVAEFRSERLYCLNGEPTPNLWGTIGDLHPAQDGFVRIHDNFPNHRDGILRVLGLPQDGSATRVDVSIATRKWNKVDLETAALEDGVCAYALRTYEEWDVLPQALEMGNPFPVSIRKVSGGGGNADQPGLLATLERNGDRCLRGLRVLEMSRVIAAPVAGRTLAAHGADVLWVTSPELPALPALDIDTSRGKRALATTCDVFIQGYRPGSLAERGLSPKALAARSSGGIIIGNMSAFGPRGPWAGRRGFDSLVQTCSGMNVSEAEHYGAGESARPTPCQTPDHAAGYFLAAGICAALHRRAANGGGSYAVDVSLAGVMQYLRSLGQYGGTSGFEDGPDDLLQPAVEMDPALFETRSTGFGELRGVRHSAAVNGCAPGWDEMPKPLGSDVPAWLP</sequence>
<dbReference type="Pfam" id="PF02515">
    <property type="entry name" value="CoA_transf_3"/>
    <property type="match status" value="2"/>
</dbReference>
<dbReference type="InterPro" id="IPR050509">
    <property type="entry name" value="CoA-transferase_III"/>
</dbReference>
<organism evidence="2 3">
    <name type="scientific">Apiospora phragmitis</name>
    <dbReference type="NCBI Taxonomy" id="2905665"/>
    <lineage>
        <taxon>Eukaryota</taxon>
        <taxon>Fungi</taxon>
        <taxon>Dikarya</taxon>
        <taxon>Ascomycota</taxon>
        <taxon>Pezizomycotina</taxon>
        <taxon>Sordariomycetes</taxon>
        <taxon>Xylariomycetidae</taxon>
        <taxon>Amphisphaeriales</taxon>
        <taxon>Apiosporaceae</taxon>
        <taxon>Apiospora</taxon>
    </lineage>
</organism>
<evidence type="ECO:0000313" key="3">
    <source>
        <dbReference type="Proteomes" id="UP001480595"/>
    </source>
</evidence>
<keyword evidence="3" id="KW-1185">Reference proteome</keyword>
<gene>
    <name evidence="2" type="ORF">PG994_004969</name>
</gene>
<comment type="similarity">
    <text evidence="1">Belongs to the CoA-transferase III family.</text>
</comment>
<dbReference type="InterPro" id="IPR003673">
    <property type="entry name" value="CoA-Trfase_fam_III"/>
</dbReference>
<evidence type="ECO:0000256" key="1">
    <source>
        <dbReference type="ARBA" id="ARBA00008383"/>
    </source>
</evidence>